<dbReference type="Pfam" id="PF13474">
    <property type="entry name" value="SnoaL_3"/>
    <property type="match status" value="1"/>
</dbReference>
<proteinExistence type="predicted"/>
<gene>
    <name evidence="2" type="ORF">GCM10010421_33630</name>
</gene>
<dbReference type="SUPFAM" id="SSF54427">
    <property type="entry name" value="NTF2-like"/>
    <property type="match status" value="1"/>
</dbReference>
<sequence>MKDAEEFAEEYFAAATDTDRERYFCLFDDDVVVHDDGRSLRGLAAVRRWHGEVPPVRYDLREAAGTATACHAVAVVSGDFPGSPVTLRFTFERDARGRITLLGIEPEA</sequence>
<dbReference type="EMBL" id="BAAATK010000019">
    <property type="protein sequence ID" value="GAA2440451.1"/>
    <property type="molecule type" value="Genomic_DNA"/>
</dbReference>
<dbReference type="RefSeq" id="WP_344604120.1">
    <property type="nucleotide sequence ID" value="NZ_BAAATK010000019.1"/>
</dbReference>
<evidence type="ECO:0000313" key="3">
    <source>
        <dbReference type="Proteomes" id="UP001500460"/>
    </source>
</evidence>
<accession>A0ABP5X2T1</accession>
<evidence type="ECO:0000259" key="1">
    <source>
        <dbReference type="Pfam" id="PF13474"/>
    </source>
</evidence>
<protein>
    <submittedName>
        <fullName evidence="2">Nuclear transport factor 2 family protein</fullName>
    </submittedName>
</protein>
<dbReference type="InterPro" id="IPR037401">
    <property type="entry name" value="SnoaL-like"/>
</dbReference>
<comment type="caution">
    <text evidence="2">The sequence shown here is derived from an EMBL/GenBank/DDBJ whole genome shotgun (WGS) entry which is preliminary data.</text>
</comment>
<dbReference type="InterPro" id="IPR032710">
    <property type="entry name" value="NTF2-like_dom_sf"/>
</dbReference>
<reference evidence="3" key="1">
    <citation type="journal article" date="2019" name="Int. J. Syst. Evol. Microbiol.">
        <title>The Global Catalogue of Microorganisms (GCM) 10K type strain sequencing project: providing services to taxonomists for standard genome sequencing and annotation.</title>
        <authorList>
            <consortium name="The Broad Institute Genomics Platform"/>
            <consortium name="The Broad Institute Genome Sequencing Center for Infectious Disease"/>
            <person name="Wu L."/>
            <person name="Ma J."/>
        </authorList>
    </citation>
    <scope>NUCLEOTIDE SEQUENCE [LARGE SCALE GENOMIC DNA]</scope>
    <source>
        <strain evidence="3">JCM 6922</strain>
    </source>
</reference>
<dbReference type="Proteomes" id="UP001500460">
    <property type="component" value="Unassembled WGS sequence"/>
</dbReference>
<organism evidence="2 3">
    <name type="scientific">Streptomyces glaucus</name>
    <dbReference type="NCBI Taxonomy" id="284029"/>
    <lineage>
        <taxon>Bacteria</taxon>
        <taxon>Bacillati</taxon>
        <taxon>Actinomycetota</taxon>
        <taxon>Actinomycetes</taxon>
        <taxon>Kitasatosporales</taxon>
        <taxon>Streptomycetaceae</taxon>
        <taxon>Streptomyces</taxon>
    </lineage>
</organism>
<feature type="domain" description="SnoaL-like" evidence="1">
    <location>
        <begin position="6"/>
        <end position="78"/>
    </location>
</feature>
<name>A0ABP5X2T1_9ACTN</name>
<keyword evidence="3" id="KW-1185">Reference proteome</keyword>
<dbReference type="Gene3D" id="3.10.450.50">
    <property type="match status" value="1"/>
</dbReference>
<evidence type="ECO:0000313" key="2">
    <source>
        <dbReference type="EMBL" id="GAA2440451.1"/>
    </source>
</evidence>